<evidence type="ECO:0000313" key="2">
    <source>
        <dbReference type="Proteomes" id="UP000694565"/>
    </source>
</evidence>
<accession>A0A8C3AUI7</accession>
<dbReference type="AlphaFoldDB" id="A0A8C3AUI7"/>
<keyword evidence="2" id="KW-1185">Reference proteome</keyword>
<dbReference type="GO" id="GO:0005634">
    <property type="term" value="C:nucleus"/>
    <property type="evidence" value="ECO:0007669"/>
    <property type="project" value="TreeGrafter"/>
</dbReference>
<dbReference type="Proteomes" id="UP000694565">
    <property type="component" value="Unplaced"/>
</dbReference>
<reference evidence="1" key="1">
    <citation type="submission" date="2025-08" db="UniProtKB">
        <authorList>
            <consortium name="Ensembl"/>
        </authorList>
    </citation>
    <scope>IDENTIFICATION</scope>
</reference>
<sequence length="109" mass="12150">SADTREIIITYLRSTLFSEDSECHSYHMGKTQAVGDFFQFTVDVSEFSPEDVIITFYNNQGTRKLAGTITITVTNTFPHKCKPPSSVDPIFVTVTMGSSMVQTVRDDIS</sequence>
<dbReference type="Ensembl" id="ENSCLMT00005048792.1">
    <property type="protein sequence ID" value="ENSCLMP00005047176.1"/>
    <property type="gene ID" value="ENSCLMG00005021646.1"/>
</dbReference>
<evidence type="ECO:0000313" key="1">
    <source>
        <dbReference type="Ensembl" id="ENSCLMP00005047176.1"/>
    </source>
</evidence>
<name>A0A8C3AUI7_CYCLU</name>
<dbReference type="PANTHER" id="PTHR46907:SF2">
    <property type="entry name" value="HEAT SHOCK PROTEIN BETA-7"/>
    <property type="match status" value="1"/>
</dbReference>
<protein>
    <submittedName>
        <fullName evidence="1">Uncharacterized protein</fullName>
    </submittedName>
</protein>
<dbReference type="PANTHER" id="PTHR46907">
    <property type="entry name" value="HEAT SHOCK PROTEIN BETA-7-RELATED"/>
    <property type="match status" value="1"/>
</dbReference>
<reference evidence="1" key="2">
    <citation type="submission" date="2025-09" db="UniProtKB">
        <authorList>
            <consortium name="Ensembl"/>
        </authorList>
    </citation>
    <scope>IDENTIFICATION</scope>
</reference>
<dbReference type="GO" id="GO:0005737">
    <property type="term" value="C:cytoplasm"/>
    <property type="evidence" value="ECO:0007669"/>
    <property type="project" value="TreeGrafter"/>
</dbReference>
<proteinExistence type="predicted"/>
<organism evidence="1 2">
    <name type="scientific">Cyclopterus lumpus</name>
    <name type="common">Lumpsucker</name>
    <dbReference type="NCBI Taxonomy" id="8103"/>
    <lineage>
        <taxon>Eukaryota</taxon>
        <taxon>Metazoa</taxon>
        <taxon>Chordata</taxon>
        <taxon>Craniata</taxon>
        <taxon>Vertebrata</taxon>
        <taxon>Euteleostomi</taxon>
        <taxon>Actinopterygii</taxon>
        <taxon>Neopterygii</taxon>
        <taxon>Teleostei</taxon>
        <taxon>Neoteleostei</taxon>
        <taxon>Acanthomorphata</taxon>
        <taxon>Eupercaria</taxon>
        <taxon>Perciformes</taxon>
        <taxon>Cottioidei</taxon>
        <taxon>Cottales</taxon>
        <taxon>Cyclopteridae</taxon>
        <taxon>Cyclopterus</taxon>
    </lineage>
</organism>